<dbReference type="AlphaFoldDB" id="A0A0A8ZSV0"/>
<evidence type="ECO:0000313" key="1">
    <source>
        <dbReference type="EMBL" id="JAD41871.1"/>
    </source>
</evidence>
<proteinExistence type="predicted"/>
<accession>A0A0A8ZSV0</accession>
<dbReference type="EMBL" id="GBRH01256024">
    <property type="protein sequence ID" value="JAD41871.1"/>
    <property type="molecule type" value="Transcribed_RNA"/>
</dbReference>
<protein>
    <submittedName>
        <fullName evidence="1">Uncharacterized protein</fullName>
    </submittedName>
</protein>
<reference evidence="1" key="2">
    <citation type="journal article" date="2015" name="Data Brief">
        <title>Shoot transcriptome of the giant reed, Arundo donax.</title>
        <authorList>
            <person name="Barrero R.A."/>
            <person name="Guerrero F.D."/>
            <person name="Moolhuijzen P."/>
            <person name="Goolsby J.A."/>
            <person name="Tidwell J."/>
            <person name="Bellgard S.E."/>
            <person name="Bellgard M.I."/>
        </authorList>
    </citation>
    <scope>NUCLEOTIDE SEQUENCE</scope>
    <source>
        <tissue evidence="1">Shoot tissue taken approximately 20 cm above the soil surface</tissue>
    </source>
</reference>
<reference evidence="1" key="1">
    <citation type="submission" date="2014-09" db="EMBL/GenBank/DDBJ databases">
        <authorList>
            <person name="Magalhaes I.L.F."/>
            <person name="Oliveira U."/>
            <person name="Santos F.R."/>
            <person name="Vidigal T.H.D.A."/>
            <person name="Brescovit A.D."/>
            <person name="Santos A.J."/>
        </authorList>
    </citation>
    <scope>NUCLEOTIDE SEQUENCE</scope>
    <source>
        <tissue evidence="1">Shoot tissue taken approximately 20 cm above the soil surface</tissue>
    </source>
</reference>
<organism evidence="1">
    <name type="scientific">Arundo donax</name>
    <name type="common">Giant reed</name>
    <name type="synonym">Donax arundinaceus</name>
    <dbReference type="NCBI Taxonomy" id="35708"/>
    <lineage>
        <taxon>Eukaryota</taxon>
        <taxon>Viridiplantae</taxon>
        <taxon>Streptophyta</taxon>
        <taxon>Embryophyta</taxon>
        <taxon>Tracheophyta</taxon>
        <taxon>Spermatophyta</taxon>
        <taxon>Magnoliopsida</taxon>
        <taxon>Liliopsida</taxon>
        <taxon>Poales</taxon>
        <taxon>Poaceae</taxon>
        <taxon>PACMAD clade</taxon>
        <taxon>Arundinoideae</taxon>
        <taxon>Arundineae</taxon>
        <taxon>Arundo</taxon>
    </lineage>
</organism>
<sequence>MLISWFESACLPNIFV</sequence>
<name>A0A0A8ZSV0_ARUDO</name>